<reference evidence="2" key="1">
    <citation type="submission" date="2016-07" db="EMBL/GenBank/DDBJ databases">
        <authorList>
            <person name="Florea S."/>
            <person name="Webb J.S."/>
            <person name="Jaromczyk J."/>
            <person name="Schardl C.L."/>
        </authorList>
    </citation>
    <scope>NUCLEOTIDE SEQUENCE [LARGE SCALE GENOMIC DNA]</scope>
    <source>
        <strain evidence="2">IPBSL-7</strain>
    </source>
</reference>
<dbReference type="RefSeq" id="WP_068751878.1">
    <property type="nucleotide sequence ID" value="NZ_LR214441.1"/>
</dbReference>
<evidence type="ECO:0000313" key="1">
    <source>
        <dbReference type="EMBL" id="OCL33312.1"/>
    </source>
</evidence>
<organism evidence="1 2">
    <name type="scientific">Tessaracoccus lapidicaptus</name>
    <dbReference type="NCBI Taxonomy" id="1427523"/>
    <lineage>
        <taxon>Bacteria</taxon>
        <taxon>Bacillati</taxon>
        <taxon>Actinomycetota</taxon>
        <taxon>Actinomycetes</taxon>
        <taxon>Propionibacteriales</taxon>
        <taxon>Propionibacteriaceae</taxon>
        <taxon>Tessaracoccus</taxon>
    </lineage>
</organism>
<gene>
    <name evidence="1" type="ORF">BCR15_05655</name>
</gene>
<comment type="caution">
    <text evidence="1">The sequence shown here is derived from an EMBL/GenBank/DDBJ whole genome shotgun (WGS) entry which is preliminary data.</text>
</comment>
<keyword evidence="2" id="KW-1185">Reference proteome</keyword>
<dbReference type="EMBL" id="MBQD01000022">
    <property type="protein sequence ID" value="OCL33312.1"/>
    <property type="molecule type" value="Genomic_DNA"/>
</dbReference>
<proteinExistence type="predicted"/>
<evidence type="ECO:0000313" key="2">
    <source>
        <dbReference type="Proteomes" id="UP000093501"/>
    </source>
</evidence>
<dbReference type="AlphaFoldDB" id="A0A1C0AL50"/>
<protein>
    <submittedName>
        <fullName evidence="1">Uncharacterized protein</fullName>
    </submittedName>
</protein>
<sequence>MTNRPNLVLAVVAGLVVALAVIAGLLTATREPPELDPATPEGTVQLFVLAVIDGDDEEAVDYLDPALGCRAPLPEVYRPSRISMAVAESTATGQTARVVLDVTEQAGGFLDSSTHREVFDLRADGDGWILTGHPWPIFSCK</sequence>
<accession>A0A1C0AL50</accession>
<dbReference type="Proteomes" id="UP000093501">
    <property type="component" value="Unassembled WGS sequence"/>
</dbReference>
<name>A0A1C0AL50_9ACTN</name>